<sequence>MCNQLNLVHSSPFKHQSDQGVKDVSFKDHLESSLEKESSGELTQIRLYEALPDTEGDKMHSSEYGAPHAKINAS</sequence>
<evidence type="ECO:0000313" key="2">
    <source>
        <dbReference type="Proteomes" id="UP001056120"/>
    </source>
</evidence>
<name>A0ACB9JRU8_9ASTR</name>
<dbReference type="EMBL" id="CM042020">
    <property type="protein sequence ID" value="KAI3822700.1"/>
    <property type="molecule type" value="Genomic_DNA"/>
</dbReference>
<protein>
    <submittedName>
        <fullName evidence="1">Uncharacterized protein</fullName>
    </submittedName>
</protein>
<accession>A0ACB9JRU8</accession>
<reference evidence="1 2" key="2">
    <citation type="journal article" date="2022" name="Mol. Ecol. Resour.">
        <title>The genomes of chicory, endive, great burdock and yacon provide insights into Asteraceae paleo-polyploidization history and plant inulin production.</title>
        <authorList>
            <person name="Fan W."/>
            <person name="Wang S."/>
            <person name="Wang H."/>
            <person name="Wang A."/>
            <person name="Jiang F."/>
            <person name="Liu H."/>
            <person name="Zhao H."/>
            <person name="Xu D."/>
            <person name="Zhang Y."/>
        </authorList>
    </citation>
    <scope>NUCLEOTIDE SEQUENCE [LARGE SCALE GENOMIC DNA]</scope>
    <source>
        <strain evidence="2">cv. Yunnan</strain>
        <tissue evidence="1">Leaves</tissue>
    </source>
</reference>
<organism evidence="1 2">
    <name type="scientific">Smallanthus sonchifolius</name>
    <dbReference type="NCBI Taxonomy" id="185202"/>
    <lineage>
        <taxon>Eukaryota</taxon>
        <taxon>Viridiplantae</taxon>
        <taxon>Streptophyta</taxon>
        <taxon>Embryophyta</taxon>
        <taxon>Tracheophyta</taxon>
        <taxon>Spermatophyta</taxon>
        <taxon>Magnoliopsida</taxon>
        <taxon>eudicotyledons</taxon>
        <taxon>Gunneridae</taxon>
        <taxon>Pentapetalae</taxon>
        <taxon>asterids</taxon>
        <taxon>campanulids</taxon>
        <taxon>Asterales</taxon>
        <taxon>Asteraceae</taxon>
        <taxon>Asteroideae</taxon>
        <taxon>Heliantheae alliance</taxon>
        <taxon>Millerieae</taxon>
        <taxon>Smallanthus</taxon>
    </lineage>
</organism>
<evidence type="ECO:0000313" key="1">
    <source>
        <dbReference type="EMBL" id="KAI3822700.1"/>
    </source>
</evidence>
<proteinExistence type="predicted"/>
<keyword evidence="2" id="KW-1185">Reference proteome</keyword>
<reference evidence="2" key="1">
    <citation type="journal article" date="2022" name="Mol. Ecol. Resour.">
        <title>The genomes of chicory, endive, great burdock and yacon provide insights into Asteraceae palaeo-polyploidization history and plant inulin production.</title>
        <authorList>
            <person name="Fan W."/>
            <person name="Wang S."/>
            <person name="Wang H."/>
            <person name="Wang A."/>
            <person name="Jiang F."/>
            <person name="Liu H."/>
            <person name="Zhao H."/>
            <person name="Xu D."/>
            <person name="Zhang Y."/>
        </authorList>
    </citation>
    <scope>NUCLEOTIDE SEQUENCE [LARGE SCALE GENOMIC DNA]</scope>
    <source>
        <strain evidence="2">cv. Yunnan</strain>
    </source>
</reference>
<comment type="caution">
    <text evidence="1">The sequence shown here is derived from an EMBL/GenBank/DDBJ whole genome shotgun (WGS) entry which is preliminary data.</text>
</comment>
<dbReference type="Proteomes" id="UP001056120">
    <property type="component" value="Linkage Group LG03"/>
</dbReference>
<gene>
    <name evidence="1" type="ORF">L1987_10296</name>
</gene>